<sequence>MTVRVLVVDDQPWVRVGLRELLNVQLDVQVAGEADSGEAALTWLVEGRCDVVLMDVRMPGLGGIEAARRVVARGGPPVVLLTTFEETAEMVAGLRAGAHGYLLKDTSVEALTDAIRRVARGERVVQPRVADVLAEALARRDAELGALGALTPREVEVLTLLAQGLPNKRVAVTLGVSAGTVKVHVSNLLAKLGVTDRAEAVRVARRAGLLPGGH</sequence>
<dbReference type="SMART" id="SM00448">
    <property type="entry name" value="REC"/>
    <property type="match status" value="1"/>
</dbReference>
<dbReference type="InterPro" id="IPR001789">
    <property type="entry name" value="Sig_transdc_resp-reg_receiver"/>
</dbReference>
<dbReference type="SMART" id="SM00421">
    <property type="entry name" value="HTH_LUXR"/>
    <property type="match status" value="1"/>
</dbReference>
<evidence type="ECO:0000259" key="5">
    <source>
        <dbReference type="PROSITE" id="PS50110"/>
    </source>
</evidence>
<geneLocation type="plasmid" evidence="6">
    <name>pDson01</name>
</geneLocation>
<keyword evidence="2" id="KW-0238">DNA-binding</keyword>
<keyword evidence="1 3" id="KW-0597">Phosphoprotein</keyword>
<dbReference type="Pfam" id="PF00072">
    <property type="entry name" value="Response_reg"/>
    <property type="match status" value="1"/>
</dbReference>
<dbReference type="RefSeq" id="WP_350241651.1">
    <property type="nucleotide sequence ID" value="NZ_CP158297.1"/>
</dbReference>
<dbReference type="EMBL" id="CP158297">
    <property type="protein sequence ID" value="XBV83852.1"/>
    <property type="molecule type" value="Genomic_DNA"/>
</dbReference>
<dbReference type="InterPro" id="IPR039420">
    <property type="entry name" value="WalR-like"/>
</dbReference>
<dbReference type="CDD" id="cd06170">
    <property type="entry name" value="LuxR_C_like"/>
    <property type="match status" value="1"/>
</dbReference>
<dbReference type="PANTHER" id="PTHR43214">
    <property type="entry name" value="TWO-COMPONENT RESPONSE REGULATOR"/>
    <property type="match status" value="1"/>
</dbReference>
<feature type="domain" description="Response regulatory" evidence="5">
    <location>
        <begin position="4"/>
        <end position="119"/>
    </location>
</feature>
<dbReference type="Pfam" id="PF00196">
    <property type="entry name" value="GerE"/>
    <property type="match status" value="1"/>
</dbReference>
<dbReference type="PRINTS" id="PR00038">
    <property type="entry name" value="HTHLUXR"/>
</dbReference>
<dbReference type="InterPro" id="IPR016032">
    <property type="entry name" value="Sig_transdc_resp-reg_C-effctor"/>
</dbReference>
<dbReference type="SUPFAM" id="SSF52172">
    <property type="entry name" value="CheY-like"/>
    <property type="match status" value="1"/>
</dbReference>
<evidence type="ECO:0000256" key="3">
    <source>
        <dbReference type="PROSITE-ProRule" id="PRU00169"/>
    </source>
</evidence>
<organism evidence="6">
    <name type="scientific">Deinococcus sonorensis KR-87</name>
    <dbReference type="NCBI Taxonomy" id="694439"/>
    <lineage>
        <taxon>Bacteria</taxon>
        <taxon>Thermotogati</taxon>
        <taxon>Deinococcota</taxon>
        <taxon>Deinococci</taxon>
        <taxon>Deinococcales</taxon>
        <taxon>Deinococcaceae</taxon>
        <taxon>Deinococcus</taxon>
    </lineage>
</organism>
<dbReference type="CDD" id="cd17535">
    <property type="entry name" value="REC_NarL-like"/>
    <property type="match status" value="1"/>
</dbReference>
<feature type="domain" description="HTH luxR-type" evidence="4">
    <location>
        <begin position="143"/>
        <end position="208"/>
    </location>
</feature>
<dbReference type="InterPro" id="IPR058245">
    <property type="entry name" value="NreC/VraR/RcsB-like_REC"/>
</dbReference>
<gene>
    <name evidence="6" type="ORF">ABOD76_02030</name>
</gene>
<dbReference type="InterPro" id="IPR000792">
    <property type="entry name" value="Tscrpt_reg_LuxR_C"/>
</dbReference>
<dbReference type="SUPFAM" id="SSF46894">
    <property type="entry name" value="C-terminal effector domain of the bipartite response regulators"/>
    <property type="match status" value="1"/>
</dbReference>
<dbReference type="KEGG" id="dsc:ABOD76_02030"/>
<evidence type="ECO:0000313" key="6">
    <source>
        <dbReference type="EMBL" id="XBV83852.1"/>
    </source>
</evidence>
<dbReference type="GO" id="GO:0000160">
    <property type="term" value="P:phosphorelay signal transduction system"/>
    <property type="evidence" value="ECO:0007669"/>
    <property type="project" value="InterPro"/>
</dbReference>
<name>A0AAU7U5V2_9DEIO</name>
<proteinExistence type="predicted"/>
<protein>
    <submittedName>
        <fullName evidence="6">Response regulator transcription factor</fullName>
    </submittedName>
</protein>
<evidence type="ECO:0000256" key="2">
    <source>
        <dbReference type="ARBA" id="ARBA00023125"/>
    </source>
</evidence>
<reference evidence="6" key="1">
    <citation type="submission" date="2024-06" db="EMBL/GenBank/DDBJ databases">
        <title>Draft Genome Sequence of Deinococcus sonorensis Type Strain KR-87, a Biofilm Producing Representative of the Genus Deinococcus.</title>
        <authorList>
            <person name="Boren L.S."/>
            <person name="Grosso R.A."/>
            <person name="Hugenberg-Cox A.N."/>
            <person name="Hill J.T.E."/>
            <person name="Albert C.M."/>
            <person name="Tuohy J.M."/>
        </authorList>
    </citation>
    <scope>NUCLEOTIDE SEQUENCE</scope>
    <source>
        <strain evidence="6">KR-87</strain>
        <plasmid evidence="6">pDson01</plasmid>
    </source>
</reference>
<dbReference type="PROSITE" id="PS00622">
    <property type="entry name" value="HTH_LUXR_1"/>
    <property type="match status" value="1"/>
</dbReference>
<dbReference type="InterPro" id="IPR011006">
    <property type="entry name" value="CheY-like_superfamily"/>
</dbReference>
<dbReference type="GO" id="GO:0003677">
    <property type="term" value="F:DNA binding"/>
    <property type="evidence" value="ECO:0007669"/>
    <property type="project" value="UniProtKB-KW"/>
</dbReference>
<dbReference type="AlphaFoldDB" id="A0AAU7U5V2"/>
<evidence type="ECO:0000259" key="4">
    <source>
        <dbReference type="PROSITE" id="PS50043"/>
    </source>
</evidence>
<keyword evidence="6" id="KW-0614">Plasmid</keyword>
<evidence type="ECO:0000256" key="1">
    <source>
        <dbReference type="ARBA" id="ARBA00022553"/>
    </source>
</evidence>
<accession>A0AAU7U5V2</accession>
<dbReference type="PROSITE" id="PS50110">
    <property type="entry name" value="RESPONSE_REGULATORY"/>
    <property type="match status" value="1"/>
</dbReference>
<feature type="modified residue" description="4-aspartylphosphate" evidence="3">
    <location>
        <position position="55"/>
    </location>
</feature>
<dbReference type="Gene3D" id="3.40.50.2300">
    <property type="match status" value="1"/>
</dbReference>
<dbReference type="PROSITE" id="PS50043">
    <property type="entry name" value="HTH_LUXR_2"/>
    <property type="match status" value="1"/>
</dbReference>
<dbReference type="GO" id="GO:0006355">
    <property type="term" value="P:regulation of DNA-templated transcription"/>
    <property type="evidence" value="ECO:0007669"/>
    <property type="project" value="InterPro"/>
</dbReference>